<gene>
    <name evidence="1" type="ORF">N7532_006850</name>
</gene>
<evidence type="ECO:0000313" key="2">
    <source>
        <dbReference type="Proteomes" id="UP001149074"/>
    </source>
</evidence>
<comment type="caution">
    <text evidence="1">The sequence shown here is derived from an EMBL/GenBank/DDBJ whole genome shotgun (WGS) entry which is preliminary data.</text>
</comment>
<sequence length="140" mass="16248">MEEMSNIVFAWMLDQIKGFVSLNEETLQNERIERQIRLTKLNNTLSWFNERVDRRKAESCGKWLQRVGQWATSSILHPLTPSDRPAYMSERIYTWGLGDYPTTSESFMCATAPDHVHQTAMPSIRGARNSARRSNKSIRL</sequence>
<evidence type="ECO:0000313" key="1">
    <source>
        <dbReference type="EMBL" id="KAJ5099849.1"/>
    </source>
</evidence>
<accession>A0A9W9FGS4</accession>
<protein>
    <submittedName>
        <fullName evidence="1">Uncharacterized protein</fullName>
    </submittedName>
</protein>
<dbReference type="RefSeq" id="XP_056475503.1">
    <property type="nucleotide sequence ID" value="XM_056619344.1"/>
</dbReference>
<reference evidence="1" key="2">
    <citation type="journal article" date="2023" name="IMA Fungus">
        <title>Comparative genomic study of the Penicillium genus elucidates a diverse pangenome and 15 lateral gene transfer events.</title>
        <authorList>
            <person name="Petersen C."/>
            <person name="Sorensen T."/>
            <person name="Nielsen M.R."/>
            <person name="Sondergaard T.E."/>
            <person name="Sorensen J.L."/>
            <person name="Fitzpatrick D.A."/>
            <person name="Frisvad J.C."/>
            <person name="Nielsen K.L."/>
        </authorList>
    </citation>
    <scope>NUCLEOTIDE SEQUENCE</scope>
    <source>
        <strain evidence="1">IBT 30761</strain>
    </source>
</reference>
<dbReference type="Proteomes" id="UP001149074">
    <property type="component" value="Unassembled WGS sequence"/>
</dbReference>
<proteinExistence type="predicted"/>
<dbReference type="OrthoDB" id="3057168at2759"/>
<reference evidence="1" key="1">
    <citation type="submission" date="2022-11" db="EMBL/GenBank/DDBJ databases">
        <authorList>
            <person name="Petersen C."/>
        </authorList>
    </citation>
    <scope>NUCLEOTIDE SEQUENCE</scope>
    <source>
        <strain evidence="1">IBT 30761</strain>
    </source>
</reference>
<dbReference type="EMBL" id="JAPQKI010000005">
    <property type="protein sequence ID" value="KAJ5099849.1"/>
    <property type="molecule type" value="Genomic_DNA"/>
</dbReference>
<keyword evidence="2" id="KW-1185">Reference proteome</keyword>
<dbReference type="AlphaFoldDB" id="A0A9W9FGS4"/>
<dbReference type="GeneID" id="81358323"/>
<name>A0A9W9FGS4_9EURO</name>
<organism evidence="1 2">
    <name type="scientific">Penicillium argentinense</name>
    <dbReference type="NCBI Taxonomy" id="1131581"/>
    <lineage>
        <taxon>Eukaryota</taxon>
        <taxon>Fungi</taxon>
        <taxon>Dikarya</taxon>
        <taxon>Ascomycota</taxon>
        <taxon>Pezizomycotina</taxon>
        <taxon>Eurotiomycetes</taxon>
        <taxon>Eurotiomycetidae</taxon>
        <taxon>Eurotiales</taxon>
        <taxon>Aspergillaceae</taxon>
        <taxon>Penicillium</taxon>
    </lineage>
</organism>